<evidence type="ECO:0000313" key="3">
    <source>
        <dbReference type="Proteomes" id="UP000290244"/>
    </source>
</evidence>
<feature type="chain" id="PRO_5020639751" evidence="1">
    <location>
        <begin position="20"/>
        <end position="194"/>
    </location>
</feature>
<keyword evidence="3" id="KW-1185">Reference proteome</keyword>
<dbReference type="OrthoDB" id="8859045at2"/>
<dbReference type="AlphaFoldDB" id="A0A4P6P5W5"/>
<evidence type="ECO:0000256" key="1">
    <source>
        <dbReference type="SAM" id="SignalP"/>
    </source>
</evidence>
<reference evidence="2 3" key="1">
    <citation type="submission" date="2018-12" db="EMBL/GenBank/DDBJ databases">
        <title>Complete genome of Litorilituus sediminis.</title>
        <authorList>
            <person name="Liu A."/>
            <person name="Rong J."/>
        </authorList>
    </citation>
    <scope>NUCLEOTIDE SEQUENCE [LARGE SCALE GENOMIC DNA]</scope>
    <source>
        <strain evidence="2 3">JCM 17549</strain>
    </source>
</reference>
<name>A0A4P6P5W5_9GAMM</name>
<protein>
    <submittedName>
        <fullName evidence="2">Uncharacterized protein</fullName>
    </submittedName>
</protein>
<dbReference type="EMBL" id="CP034759">
    <property type="protein sequence ID" value="QBG36893.1"/>
    <property type="molecule type" value="Genomic_DNA"/>
</dbReference>
<dbReference type="RefSeq" id="WP_130603480.1">
    <property type="nucleotide sequence ID" value="NZ_CP034759.1"/>
</dbReference>
<proteinExistence type="predicted"/>
<gene>
    <name evidence="2" type="ORF">EMK97_14775</name>
</gene>
<keyword evidence="1" id="KW-0732">Signal</keyword>
<evidence type="ECO:0000313" key="2">
    <source>
        <dbReference type="EMBL" id="QBG36893.1"/>
    </source>
</evidence>
<accession>A0A4P6P5W5</accession>
<organism evidence="2 3">
    <name type="scientific">Litorilituus sediminis</name>
    <dbReference type="NCBI Taxonomy" id="718192"/>
    <lineage>
        <taxon>Bacteria</taxon>
        <taxon>Pseudomonadati</taxon>
        <taxon>Pseudomonadota</taxon>
        <taxon>Gammaproteobacteria</taxon>
        <taxon>Alteromonadales</taxon>
        <taxon>Colwelliaceae</taxon>
        <taxon>Litorilituus</taxon>
    </lineage>
</organism>
<dbReference type="Proteomes" id="UP000290244">
    <property type="component" value="Chromosome"/>
</dbReference>
<sequence>MKFTKALLLSLALSSAANAAGPFGLEMGMSLKDIGGEAKQIAPGKYSVSSVPKPHSLFDTYIVQVAPDVGLCYIKAIGKDISTSTYGVELKSSFYNLQGKLEKAYGSSKVTDMLLSGSIWNEPNDWMMGLIKKERYLFAIWDAESKATLKNNLAAIAMAAKPSSKSAGYLAVDYSFTNEEQCNSAIAAMEDDAL</sequence>
<feature type="signal peptide" evidence="1">
    <location>
        <begin position="1"/>
        <end position="19"/>
    </location>
</feature>
<dbReference type="KEGG" id="lsd:EMK97_14775"/>